<feature type="domain" description="ABC transporter" evidence="10">
    <location>
        <begin position="367"/>
        <end position="606"/>
    </location>
</feature>
<evidence type="ECO:0000313" key="12">
    <source>
        <dbReference type="EMBL" id="PGH04541.1"/>
    </source>
</evidence>
<dbReference type="GO" id="GO:0090374">
    <property type="term" value="P:oligopeptide export from mitochondrion"/>
    <property type="evidence" value="ECO:0007669"/>
    <property type="project" value="TreeGrafter"/>
</dbReference>
<feature type="region of interest" description="Disordered" evidence="8">
    <location>
        <begin position="713"/>
        <end position="732"/>
    </location>
</feature>
<comment type="caution">
    <text evidence="12">The sequence shown here is derived from an EMBL/GenBank/DDBJ whole genome shotgun (WGS) entry which is preliminary data.</text>
</comment>
<dbReference type="EMBL" id="PDNB01000135">
    <property type="protein sequence ID" value="PGH04541.1"/>
    <property type="molecule type" value="Genomic_DNA"/>
</dbReference>
<keyword evidence="4" id="KW-0547">Nucleotide-binding</keyword>
<evidence type="ECO:0000256" key="7">
    <source>
        <dbReference type="ARBA" id="ARBA00023136"/>
    </source>
</evidence>
<dbReference type="Pfam" id="PF00005">
    <property type="entry name" value="ABC_tran"/>
    <property type="match status" value="2"/>
</dbReference>
<dbReference type="PROSITE" id="PS50893">
    <property type="entry name" value="ABC_TRANSPORTER_2"/>
    <property type="match status" value="2"/>
</dbReference>
<feature type="transmembrane region" description="Helical" evidence="9">
    <location>
        <begin position="823"/>
        <end position="845"/>
    </location>
</feature>
<evidence type="ECO:0000256" key="4">
    <source>
        <dbReference type="ARBA" id="ARBA00022741"/>
    </source>
</evidence>
<feature type="compositionally biased region" description="Basic and acidic residues" evidence="8">
    <location>
        <begin position="617"/>
        <end position="632"/>
    </location>
</feature>
<proteinExistence type="inferred from homology"/>
<dbReference type="InterPro" id="IPR027417">
    <property type="entry name" value="P-loop_NTPase"/>
</dbReference>
<evidence type="ECO:0000313" key="13">
    <source>
        <dbReference type="Proteomes" id="UP000223968"/>
    </source>
</evidence>
<feature type="transmembrane region" description="Helical" evidence="9">
    <location>
        <begin position="896"/>
        <end position="919"/>
    </location>
</feature>
<feature type="transmembrane region" description="Helical" evidence="9">
    <location>
        <begin position="269"/>
        <end position="288"/>
    </location>
</feature>
<feature type="transmembrane region" description="Helical" evidence="9">
    <location>
        <begin position="1003"/>
        <end position="1030"/>
    </location>
</feature>
<comment type="subcellular location">
    <subcellularLocation>
        <location evidence="1">Membrane</location>
        <topology evidence="1">Multi-pass membrane protein</topology>
    </subcellularLocation>
</comment>
<dbReference type="PROSITE" id="PS00211">
    <property type="entry name" value="ABC_TRANSPORTER_1"/>
    <property type="match status" value="1"/>
</dbReference>
<dbReference type="PANTHER" id="PTHR43394">
    <property type="entry name" value="ATP-DEPENDENT PERMEASE MDL1, MITOCHONDRIAL"/>
    <property type="match status" value="1"/>
</dbReference>
<dbReference type="GO" id="GO:0005743">
    <property type="term" value="C:mitochondrial inner membrane"/>
    <property type="evidence" value="ECO:0007669"/>
    <property type="project" value="TreeGrafter"/>
</dbReference>
<evidence type="ECO:0000256" key="2">
    <source>
        <dbReference type="ARBA" id="ARBA00007577"/>
    </source>
</evidence>
<evidence type="ECO:0000259" key="10">
    <source>
        <dbReference type="PROSITE" id="PS50893"/>
    </source>
</evidence>
<dbReference type="InterPro" id="IPR003439">
    <property type="entry name" value="ABC_transporter-like_ATP-bd"/>
</dbReference>
<organism evidence="12 13">
    <name type="scientific">Helicocarpus griseus UAMH5409</name>
    <dbReference type="NCBI Taxonomy" id="1447875"/>
    <lineage>
        <taxon>Eukaryota</taxon>
        <taxon>Fungi</taxon>
        <taxon>Dikarya</taxon>
        <taxon>Ascomycota</taxon>
        <taxon>Pezizomycotina</taxon>
        <taxon>Eurotiomycetes</taxon>
        <taxon>Eurotiomycetidae</taxon>
        <taxon>Onygenales</taxon>
        <taxon>Ajellomycetaceae</taxon>
        <taxon>Helicocarpus</taxon>
    </lineage>
</organism>
<feature type="domain" description="ABC transmembrane type-1" evidence="11">
    <location>
        <begin position="38"/>
        <end position="330"/>
    </location>
</feature>
<keyword evidence="7 9" id="KW-0472">Membrane</keyword>
<dbReference type="Pfam" id="PF00664">
    <property type="entry name" value="ABC_membrane"/>
    <property type="match status" value="2"/>
</dbReference>
<feature type="transmembrane region" description="Helical" evidence="9">
    <location>
        <begin position="188"/>
        <end position="207"/>
    </location>
</feature>
<dbReference type="OrthoDB" id="6500128at2759"/>
<dbReference type="GO" id="GO:0005524">
    <property type="term" value="F:ATP binding"/>
    <property type="evidence" value="ECO:0007669"/>
    <property type="project" value="UniProtKB-KW"/>
</dbReference>
<dbReference type="Gene3D" id="1.20.1560.10">
    <property type="entry name" value="ABC transporter type 1, transmembrane domain"/>
    <property type="match status" value="2"/>
</dbReference>
<dbReference type="PROSITE" id="PS50929">
    <property type="entry name" value="ABC_TM1F"/>
    <property type="match status" value="2"/>
</dbReference>
<feature type="transmembrane region" description="Helical" evidence="9">
    <location>
        <begin position="34"/>
        <end position="62"/>
    </location>
</feature>
<dbReference type="SUPFAM" id="SSF90123">
    <property type="entry name" value="ABC transporter transmembrane region"/>
    <property type="match status" value="2"/>
</dbReference>
<keyword evidence="3 9" id="KW-0812">Transmembrane</keyword>
<evidence type="ECO:0000256" key="5">
    <source>
        <dbReference type="ARBA" id="ARBA00022840"/>
    </source>
</evidence>
<protein>
    <recommendedName>
        <fullName evidence="14">ABC a-pheromone efflux pump AtrD</fullName>
    </recommendedName>
</protein>
<dbReference type="GO" id="GO:0015421">
    <property type="term" value="F:ABC-type oligopeptide transporter activity"/>
    <property type="evidence" value="ECO:0007669"/>
    <property type="project" value="TreeGrafter"/>
</dbReference>
<name>A0A2B7X6Z9_9EURO</name>
<evidence type="ECO:0000256" key="8">
    <source>
        <dbReference type="SAM" id="MobiDB-lite"/>
    </source>
</evidence>
<evidence type="ECO:0000256" key="9">
    <source>
        <dbReference type="SAM" id="Phobius"/>
    </source>
</evidence>
<keyword evidence="6 9" id="KW-1133">Transmembrane helix</keyword>
<reference evidence="12 13" key="1">
    <citation type="submission" date="2017-10" db="EMBL/GenBank/DDBJ databases">
        <title>Comparative genomics in systemic dimorphic fungi from Ajellomycetaceae.</title>
        <authorList>
            <person name="Munoz J.F."/>
            <person name="Mcewen J.G."/>
            <person name="Clay O.K."/>
            <person name="Cuomo C.A."/>
        </authorList>
    </citation>
    <scope>NUCLEOTIDE SEQUENCE [LARGE SCALE GENOMIC DNA]</scope>
    <source>
        <strain evidence="12 13">UAMH5409</strain>
    </source>
</reference>
<keyword evidence="13" id="KW-1185">Reference proteome</keyword>
<dbReference type="FunFam" id="3.40.50.300:FF:001471">
    <property type="entry name" value="P-loop containing nucleoside triphosphate hydrolase protein"/>
    <property type="match status" value="1"/>
</dbReference>
<dbReference type="InterPro" id="IPR017871">
    <property type="entry name" value="ABC_transporter-like_CS"/>
</dbReference>
<dbReference type="FunFam" id="3.40.50.300:FF:003218">
    <property type="entry name" value="ABC a-pheromone efflux pump AtrD"/>
    <property type="match status" value="1"/>
</dbReference>
<dbReference type="PANTHER" id="PTHR43394:SF15">
    <property type="entry name" value="ALPHA-FACTOR-TRANSPORTING ATPASE"/>
    <property type="match status" value="1"/>
</dbReference>
<evidence type="ECO:0000259" key="11">
    <source>
        <dbReference type="PROSITE" id="PS50929"/>
    </source>
</evidence>
<dbReference type="SUPFAM" id="SSF52540">
    <property type="entry name" value="P-loop containing nucleoside triphosphate hydrolases"/>
    <property type="match status" value="2"/>
</dbReference>
<dbReference type="Gene3D" id="3.40.50.300">
    <property type="entry name" value="P-loop containing nucleotide triphosphate hydrolases"/>
    <property type="match status" value="2"/>
</dbReference>
<dbReference type="InterPro" id="IPR003593">
    <property type="entry name" value="AAA+_ATPase"/>
</dbReference>
<accession>A0A2B7X6Z9</accession>
<feature type="transmembrane region" description="Helical" evidence="9">
    <location>
        <begin position="780"/>
        <end position="803"/>
    </location>
</feature>
<feature type="compositionally biased region" description="Polar residues" evidence="8">
    <location>
        <begin position="719"/>
        <end position="732"/>
    </location>
</feature>
<dbReference type="CDD" id="cd18578">
    <property type="entry name" value="ABC_6TM_Pgp_ABCB1_D2_like"/>
    <property type="match status" value="1"/>
</dbReference>
<sequence>MDPSESVSKTTIADEPALKTKWASLFFFTTKRHVAFLVLGSLFTVGAGGLVPVLALLLGRIFDAFSKFGEGSLTTDKLMHDISANCIYLLALGMIIWLLQTGHFAFWVAFGELQAKQAREKCFVGLLKRGIGWFEMKKDGISALLPRLQTQIRDLQLATSQPLGCVLQKLITFATALALALYTSWRLTLVTLALIPVCAAVVAIISAKAQPSIQAYETELTRASKLVSNCLTNIDAIKYFNGQKFEAQQYSTKIISASRWYRNENFAQALEISCVRLIIFGMFVQGFWYGNYLVRAGSLTLAGVVTAFWACLQATQAIEDILPHVIVLEKGRASASTLRELVEKAKAHKPVADTPETLAPQFCEGDIQMKNVTFAYPSRPDCYVLKNASFFFPAGETTFVVGRSGSGKSTLANLLMRFYAPDKGDIIIDNTPIQSLNIDWVRNNITLVQQQSYLFNESVFRNIAFGSRDYKNITESQISSSLHFASLHETVRNLPDGLGTVVGVGGSAFSGGQRQRVAIARARLRDTPILILDESTSALDYTSRSTVMDAIRDWRKGKTTIIITHDMSQIKDQDFMYVLHQGQVARKGYRQALEQQAKDTSGSALSAAFGLEDPDFDDQKRADRGSNARSTDKPLALTPHLERSGSLRSLPLSPISPSFQNALSFQAMTRINQGLQTSATLSCDTRPIHQYAETVASAGNIELNKLSRNYESKTDLGLTPSSSCSWSRDFNSESSDSVLHYRKSPNRQRGSRVKKGKPSYFSIWRILLTVIPHLTPRGRILLAGGFIATLIHAAATPSFAFSFAQLLSSYFLPGNRSRVALQWSVTIIGISIVNTVSSFVMHFLLEYCGQAWINSLRSDAVRRILAQPKEWFEREENQAGSLTMCLDRNAEEMRNLVGRFAGFLFVAAVIIIMCIVWGFAVCWKLTLVGLACAPVVYSITRAFEETGSKWEKRCNDSGEVLGGIFSETFLDIKTVRALTLEFHFHRKLDRVNMQTLKLGLKRACYSGFFFGLSNSSIIFVYTLVFYYGAVLASSLEYSTKDILTVFSILLFSLSNVNAALEFVPQISSSLDTASRVLRLATLPATYSHEDKGSIKITNPNPLKFANVNFTYPSRPNQQVLKGLSLTIPANSCTAIVGPSGSGKSTIASLITALYPPTPSPSLYGSPSTITLNGHDINHLHTPTLRSLISIVPQQPTLFPTTIAANISYGLHDPSSPLATPENIRLAAQAAGIDEYISSLPAGYDTVVSDGGLNMSGGQAQRLAIARALVRKPRILILDEATSNLDGHSMEQIRRTVMGLVRMGGMAVVIITHAVEMMEIADKVVVVDGGRVVEEGAYGELMSKRGGRLRAMIRREERTGIGS</sequence>
<feature type="transmembrane region" description="Helical" evidence="9">
    <location>
        <begin position="82"/>
        <end position="110"/>
    </location>
</feature>
<feature type="domain" description="ABC transmembrane type-1" evidence="11">
    <location>
        <begin position="783"/>
        <end position="1068"/>
    </location>
</feature>
<dbReference type="GO" id="GO:0016887">
    <property type="term" value="F:ATP hydrolysis activity"/>
    <property type="evidence" value="ECO:0007669"/>
    <property type="project" value="InterPro"/>
</dbReference>
<dbReference type="InterPro" id="IPR039421">
    <property type="entry name" value="Type_1_exporter"/>
</dbReference>
<feature type="domain" description="ABC transporter" evidence="10">
    <location>
        <begin position="1102"/>
        <end position="1353"/>
    </location>
</feature>
<dbReference type="InterPro" id="IPR036640">
    <property type="entry name" value="ABC1_TM_sf"/>
</dbReference>
<comment type="similarity">
    <text evidence="2">Belongs to the ABC transporter superfamily. ABCB family. Multidrug resistance exporter (TC 3.A.1.201) subfamily.</text>
</comment>
<feature type="region of interest" description="Disordered" evidence="8">
    <location>
        <begin position="608"/>
        <end position="652"/>
    </location>
</feature>
<evidence type="ECO:0000256" key="1">
    <source>
        <dbReference type="ARBA" id="ARBA00004141"/>
    </source>
</evidence>
<dbReference type="CDD" id="cd03228">
    <property type="entry name" value="ABCC_MRP_Like"/>
    <property type="match status" value="1"/>
</dbReference>
<keyword evidence="5" id="KW-0067">ATP-binding</keyword>
<evidence type="ECO:0008006" key="14">
    <source>
        <dbReference type="Google" id="ProtNLM"/>
    </source>
</evidence>
<evidence type="ECO:0000256" key="6">
    <source>
        <dbReference type="ARBA" id="ARBA00022989"/>
    </source>
</evidence>
<gene>
    <name evidence="12" type="ORF">AJ79_07067</name>
</gene>
<evidence type="ECO:0000256" key="3">
    <source>
        <dbReference type="ARBA" id="ARBA00022692"/>
    </source>
</evidence>
<dbReference type="Proteomes" id="UP000223968">
    <property type="component" value="Unassembled WGS sequence"/>
</dbReference>
<dbReference type="STRING" id="1447875.A0A2B7X6Z9"/>
<dbReference type="CDD" id="cd18577">
    <property type="entry name" value="ABC_6TM_Pgp_ABCB1_D1_like"/>
    <property type="match status" value="1"/>
</dbReference>
<dbReference type="SMART" id="SM00382">
    <property type="entry name" value="AAA"/>
    <property type="match status" value="2"/>
</dbReference>
<dbReference type="InterPro" id="IPR011527">
    <property type="entry name" value="ABC1_TM_dom"/>
</dbReference>